<keyword evidence="7" id="KW-1185">Reference proteome</keyword>
<evidence type="ECO:0000259" key="5">
    <source>
        <dbReference type="PROSITE" id="PS50949"/>
    </source>
</evidence>
<dbReference type="PANTHER" id="PTHR43537:SF54">
    <property type="entry name" value="TRANSCRIPTIONAL REGULATOR, GNTR FAMILY"/>
    <property type="match status" value="1"/>
</dbReference>
<proteinExistence type="predicted"/>
<accession>A0A1B9BA33</accession>
<evidence type="ECO:0000313" key="7">
    <source>
        <dbReference type="Proteomes" id="UP000092578"/>
    </source>
</evidence>
<dbReference type="PROSITE" id="PS50949">
    <property type="entry name" value="HTH_GNTR"/>
    <property type="match status" value="1"/>
</dbReference>
<dbReference type="InterPro" id="IPR036388">
    <property type="entry name" value="WH-like_DNA-bd_sf"/>
</dbReference>
<organism evidence="6 7">
    <name type="scientific">Pseudobacillus wudalianchiensis</name>
    <dbReference type="NCBI Taxonomy" id="1743143"/>
    <lineage>
        <taxon>Bacteria</taxon>
        <taxon>Bacillati</taxon>
        <taxon>Bacillota</taxon>
        <taxon>Bacilli</taxon>
        <taxon>Bacillales</taxon>
        <taxon>Bacillaceae</taxon>
        <taxon>Pseudobacillus</taxon>
    </lineage>
</organism>
<evidence type="ECO:0000256" key="3">
    <source>
        <dbReference type="ARBA" id="ARBA00023163"/>
    </source>
</evidence>
<dbReference type="Pfam" id="PF00392">
    <property type="entry name" value="GntR"/>
    <property type="match status" value="1"/>
</dbReference>
<name>A0A1B9BA33_9BACI</name>
<feature type="domain" description="HTH gntR-type" evidence="5">
    <location>
        <begin position="1"/>
        <end position="56"/>
    </location>
</feature>
<keyword evidence="3" id="KW-0804">Transcription</keyword>
<keyword evidence="1" id="KW-0805">Transcription regulation</keyword>
<dbReference type="SMART" id="SM00345">
    <property type="entry name" value="HTH_GNTR"/>
    <property type="match status" value="1"/>
</dbReference>
<reference evidence="7" key="1">
    <citation type="submission" date="2016-05" db="EMBL/GenBank/DDBJ databases">
        <authorList>
            <person name="Liu B."/>
            <person name="Wang J."/>
            <person name="Zhu Y."/>
            <person name="Liu G."/>
            <person name="Chen Q."/>
            <person name="Chen Z."/>
            <person name="Lan J."/>
            <person name="Che J."/>
            <person name="Ge C."/>
            <person name="Shi H."/>
            <person name="Pan Z."/>
            <person name="Liu X."/>
        </authorList>
    </citation>
    <scope>NUCLEOTIDE SEQUENCE [LARGE SCALE GENOMIC DNA]</scope>
    <source>
        <strain evidence="7">FJAT-27215</strain>
    </source>
</reference>
<dbReference type="Gene3D" id="1.10.10.10">
    <property type="entry name" value="Winged helix-like DNA-binding domain superfamily/Winged helix DNA-binding domain"/>
    <property type="match status" value="1"/>
</dbReference>
<dbReference type="AlphaFoldDB" id="A0A1B9BA33"/>
<evidence type="ECO:0000313" key="6">
    <source>
        <dbReference type="EMBL" id="OCA92956.1"/>
    </source>
</evidence>
<keyword evidence="2" id="KW-0238">DNA-binding</keyword>
<dbReference type="GO" id="GO:0003700">
    <property type="term" value="F:DNA-binding transcription factor activity"/>
    <property type="evidence" value="ECO:0007669"/>
    <property type="project" value="InterPro"/>
</dbReference>
<feature type="region of interest" description="Disordered" evidence="4">
    <location>
        <begin position="1"/>
        <end position="22"/>
    </location>
</feature>
<dbReference type="PRINTS" id="PR00035">
    <property type="entry name" value="HTHGNTR"/>
</dbReference>
<dbReference type="GO" id="GO:0003677">
    <property type="term" value="F:DNA binding"/>
    <property type="evidence" value="ECO:0007669"/>
    <property type="project" value="UniProtKB-KW"/>
</dbReference>
<dbReference type="CDD" id="cd07377">
    <property type="entry name" value="WHTH_GntR"/>
    <property type="match status" value="1"/>
</dbReference>
<sequence>MIAADGLVPGDKMPSERELSERLSASRSSIREALRALELLGLIETRRGEGTFLRDFNDHQLVQLLSTFILQREQTKKDVCLTKEIVEMGCLSSLVMLPDLEKHMSELTEKIKDASFTEHDFFTFLMSINGNSLLKKIWLIVSDYADAIHKEDRLLMNKEAFVHLIYIIKTRNIKDIFDTYKQL</sequence>
<dbReference type="Proteomes" id="UP000092578">
    <property type="component" value="Unassembled WGS sequence"/>
</dbReference>
<comment type="caution">
    <text evidence="6">The sequence shown here is derived from an EMBL/GenBank/DDBJ whole genome shotgun (WGS) entry which is preliminary data.</text>
</comment>
<dbReference type="InterPro" id="IPR036390">
    <property type="entry name" value="WH_DNA-bd_sf"/>
</dbReference>
<evidence type="ECO:0000256" key="1">
    <source>
        <dbReference type="ARBA" id="ARBA00023015"/>
    </source>
</evidence>
<dbReference type="SUPFAM" id="SSF46785">
    <property type="entry name" value="Winged helix' DNA-binding domain"/>
    <property type="match status" value="1"/>
</dbReference>
<evidence type="ECO:0000256" key="2">
    <source>
        <dbReference type="ARBA" id="ARBA00023125"/>
    </source>
</evidence>
<dbReference type="EMBL" id="MAYT01000001">
    <property type="protein sequence ID" value="OCA92956.1"/>
    <property type="molecule type" value="Genomic_DNA"/>
</dbReference>
<gene>
    <name evidence="6" type="ORF">A8F95_00665</name>
</gene>
<dbReference type="PANTHER" id="PTHR43537">
    <property type="entry name" value="TRANSCRIPTIONAL REGULATOR, GNTR FAMILY"/>
    <property type="match status" value="1"/>
</dbReference>
<evidence type="ECO:0000256" key="4">
    <source>
        <dbReference type="SAM" id="MobiDB-lite"/>
    </source>
</evidence>
<dbReference type="InterPro" id="IPR000524">
    <property type="entry name" value="Tscrpt_reg_HTH_GntR"/>
</dbReference>
<protein>
    <recommendedName>
        <fullName evidence="5">HTH gntR-type domain-containing protein</fullName>
    </recommendedName>
</protein>